<evidence type="ECO:0000256" key="6">
    <source>
        <dbReference type="ARBA" id="ARBA00023136"/>
    </source>
</evidence>
<accession>A0AA97DDN7</accession>
<dbReference type="EMBL" id="CP135996">
    <property type="protein sequence ID" value="WOC33652.1"/>
    <property type="molecule type" value="Genomic_DNA"/>
</dbReference>
<evidence type="ECO:0000256" key="3">
    <source>
        <dbReference type="ARBA" id="ARBA00022475"/>
    </source>
</evidence>
<dbReference type="Proteomes" id="UP001300604">
    <property type="component" value="Chromosome"/>
</dbReference>
<feature type="transmembrane region" description="Helical" evidence="7">
    <location>
        <begin position="48"/>
        <end position="73"/>
    </location>
</feature>
<evidence type="ECO:0000256" key="1">
    <source>
        <dbReference type="ARBA" id="ARBA00004651"/>
    </source>
</evidence>
<comment type="subcellular location">
    <subcellularLocation>
        <location evidence="1 7">Cell membrane</location>
        <topology evidence="1 7">Multi-pass membrane protein</topology>
    </subcellularLocation>
</comment>
<evidence type="ECO:0000313" key="9">
    <source>
        <dbReference type="EMBL" id="WOC33652.1"/>
    </source>
</evidence>
<dbReference type="Pfam" id="PF09335">
    <property type="entry name" value="VTT_dom"/>
    <property type="match status" value="1"/>
</dbReference>
<organism evidence="9 10">
    <name type="scientific">Caproicibacterium argilliputei</name>
    <dbReference type="NCBI Taxonomy" id="3030016"/>
    <lineage>
        <taxon>Bacteria</taxon>
        <taxon>Bacillati</taxon>
        <taxon>Bacillota</taxon>
        <taxon>Clostridia</taxon>
        <taxon>Eubacteriales</taxon>
        <taxon>Oscillospiraceae</taxon>
        <taxon>Caproicibacterium</taxon>
    </lineage>
</organism>
<proteinExistence type="inferred from homology"/>
<dbReference type="PANTHER" id="PTHR30353">
    <property type="entry name" value="INNER MEMBRANE PROTEIN DEDA-RELATED"/>
    <property type="match status" value="1"/>
</dbReference>
<sequence length="214" mass="23779">MDIVLHLDKYLNVLISQYNVLAYVVLFVAIFIETGLVVTPFLPGDSLIFATGAIAAVGSAISAPLMLLLFYVAAIGGDTMNYHIGHMLRERIHRKEHIPLIKMEYIDKTHAFFERHGGKAITIARFVPIIRTFAPFVAGVGEMTYRHFLRYNFIGGFLWVSLMFGIGFFFGNISFVKTHFSLIVIAIIFISVLPAAVAFLHSKAHASAKDEADA</sequence>
<protein>
    <submittedName>
        <fullName evidence="9">VTT domain-containing protein</fullName>
    </submittedName>
</protein>
<feature type="transmembrane region" description="Helical" evidence="7">
    <location>
        <begin position="20"/>
        <end position="42"/>
    </location>
</feature>
<evidence type="ECO:0000313" key="10">
    <source>
        <dbReference type="Proteomes" id="UP001300604"/>
    </source>
</evidence>
<evidence type="ECO:0000256" key="4">
    <source>
        <dbReference type="ARBA" id="ARBA00022692"/>
    </source>
</evidence>
<keyword evidence="5 7" id="KW-1133">Transmembrane helix</keyword>
<keyword evidence="10" id="KW-1185">Reference proteome</keyword>
<evidence type="ECO:0000259" key="8">
    <source>
        <dbReference type="Pfam" id="PF09335"/>
    </source>
</evidence>
<dbReference type="RefSeq" id="WP_275844067.1">
    <property type="nucleotide sequence ID" value="NZ_CP135996.1"/>
</dbReference>
<keyword evidence="4 7" id="KW-0812">Transmembrane</keyword>
<dbReference type="PANTHER" id="PTHR30353:SF0">
    <property type="entry name" value="TRANSMEMBRANE PROTEIN"/>
    <property type="match status" value="1"/>
</dbReference>
<feature type="domain" description="VTT" evidence="8">
    <location>
        <begin position="43"/>
        <end position="167"/>
    </location>
</feature>
<dbReference type="AlphaFoldDB" id="A0AA97DDN7"/>
<dbReference type="InterPro" id="IPR032818">
    <property type="entry name" value="DedA-like"/>
</dbReference>
<evidence type="ECO:0000256" key="2">
    <source>
        <dbReference type="ARBA" id="ARBA00010792"/>
    </source>
</evidence>
<keyword evidence="3 7" id="KW-1003">Cell membrane</keyword>
<dbReference type="KEGG" id="carl:PXC00_07985"/>
<comment type="similarity">
    <text evidence="2 7">Belongs to the DedA family.</text>
</comment>
<evidence type="ECO:0000256" key="5">
    <source>
        <dbReference type="ARBA" id="ARBA00022989"/>
    </source>
</evidence>
<reference evidence="9" key="1">
    <citation type="submission" date="2023-09" db="EMBL/GenBank/DDBJ databases">
        <authorList>
            <person name="Zeng C."/>
        </authorList>
    </citation>
    <scope>NUCLEOTIDE SEQUENCE</scope>
    <source>
        <strain evidence="9">ZCY20-5</strain>
    </source>
</reference>
<evidence type="ECO:0000256" key="7">
    <source>
        <dbReference type="RuleBase" id="RU367016"/>
    </source>
</evidence>
<name>A0AA97DDN7_9FIRM</name>
<feature type="transmembrane region" description="Helical" evidence="7">
    <location>
        <begin position="153"/>
        <end position="173"/>
    </location>
</feature>
<dbReference type="InterPro" id="IPR032816">
    <property type="entry name" value="VTT_dom"/>
</dbReference>
<gene>
    <name evidence="9" type="ORF">PXC00_07985</name>
</gene>
<feature type="transmembrane region" description="Helical" evidence="7">
    <location>
        <begin position="179"/>
        <end position="200"/>
    </location>
</feature>
<keyword evidence="6 7" id="KW-0472">Membrane</keyword>
<reference evidence="9" key="2">
    <citation type="submission" date="2024-06" db="EMBL/GenBank/DDBJ databases">
        <title>Caproicibacterium argilliputei sp. nov, a novel caproic acid producing anaerobic bacterium isolated from pit mud.</title>
        <authorList>
            <person name="Xia S."/>
        </authorList>
    </citation>
    <scope>NUCLEOTIDE SEQUENCE</scope>
    <source>
        <strain evidence="9">ZCY20-5</strain>
    </source>
</reference>
<dbReference type="GO" id="GO:0005886">
    <property type="term" value="C:plasma membrane"/>
    <property type="evidence" value="ECO:0007669"/>
    <property type="project" value="UniProtKB-SubCell"/>
</dbReference>